<accession>A0A6G1WJ68</accession>
<keyword evidence="1" id="KW-0175">Coiled coil</keyword>
<evidence type="ECO:0000256" key="1">
    <source>
        <dbReference type="SAM" id="Coils"/>
    </source>
</evidence>
<feature type="coiled-coil region" evidence="1">
    <location>
        <begin position="33"/>
        <end position="60"/>
    </location>
</feature>
<comment type="caution">
    <text evidence="2">The sequence shown here is derived from an EMBL/GenBank/DDBJ whole genome shotgun (WGS) entry which is preliminary data.</text>
</comment>
<reference evidence="2" key="1">
    <citation type="journal article" date="2013" name="Genome Biol.">
        <title>Comparative genomics of the core and accessory genomes of 48 Sinorhizobium strains comprising five genospecies.</title>
        <authorList>
            <person name="Sugawara M."/>
            <person name="Epstein B."/>
            <person name="Badgley B.D."/>
            <person name="Unno T."/>
            <person name="Xu L."/>
            <person name="Reese J."/>
            <person name="Gyaneshwar P."/>
            <person name="Denny R."/>
            <person name="Mudge J."/>
            <person name="Bharti A.K."/>
            <person name="Farmer A.D."/>
            <person name="May G.D."/>
            <person name="Woodward J.E."/>
            <person name="Medigue C."/>
            <person name="Vallenet D."/>
            <person name="Lajus A."/>
            <person name="Rouy Z."/>
            <person name="Martinez-Vaz B."/>
            <person name="Tiffin P."/>
            <person name="Young N.D."/>
            <person name="Sadowsky M.J."/>
        </authorList>
    </citation>
    <scope>NUCLEOTIDE SEQUENCE</scope>
    <source>
        <strain evidence="2">M1</strain>
    </source>
</reference>
<dbReference type="AlphaFoldDB" id="A0A6G1WJ68"/>
<organism evidence="2">
    <name type="scientific">Sinorhizobium medicae</name>
    <dbReference type="NCBI Taxonomy" id="110321"/>
    <lineage>
        <taxon>Bacteria</taxon>
        <taxon>Pseudomonadati</taxon>
        <taxon>Pseudomonadota</taxon>
        <taxon>Alphaproteobacteria</taxon>
        <taxon>Hyphomicrobiales</taxon>
        <taxon>Rhizobiaceae</taxon>
        <taxon>Sinorhizobium/Ensifer group</taxon>
        <taxon>Sinorhizobium</taxon>
    </lineage>
</organism>
<sequence length="69" mass="8075">MITLQEKAACAARALKERRFVYPRLVREERMAKEVAEREIAIMEAIVEDYRRQMERSEVRDPAQGGLPL</sequence>
<gene>
    <name evidence="2" type="ORF">GHJ91_11555</name>
</gene>
<dbReference type="RefSeq" id="WP_127580397.1">
    <property type="nucleotide sequence ID" value="NZ_RPJI01000001.1"/>
</dbReference>
<dbReference type="EMBL" id="WISB01000076">
    <property type="protein sequence ID" value="MQW69778.1"/>
    <property type="molecule type" value="Genomic_DNA"/>
</dbReference>
<protein>
    <submittedName>
        <fullName evidence="2">Uncharacterized protein</fullName>
    </submittedName>
</protein>
<proteinExistence type="predicted"/>
<name>A0A6G1WJ68_9HYPH</name>
<evidence type="ECO:0000313" key="2">
    <source>
        <dbReference type="EMBL" id="MQW69778.1"/>
    </source>
</evidence>